<dbReference type="Pfam" id="PF02493">
    <property type="entry name" value="MORN"/>
    <property type="match status" value="2"/>
</dbReference>
<reference evidence="2" key="1">
    <citation type="journal article" date="2020" name="Nature">
        <title>Giant virus diversity and host interactions through global metagenomics.</title>
        <authorList>
            <person name="Schulz F."/>
            <person name="Roux S."/>
            <person name="Paez-Espino D."/>
            <person name="Jungbluth S."/>
            <person name="Walsh D.A."/>
            <person name="Denef V.J."/>
            <person name="McMahon K.D."/>
            <person name="Konstantinidis K.T."/>
            <person name="Eloe-Fadrosh E.A."/>
            <person name="Kyrpides N.C."/>
            <person name="Woyke T."/>
        </authorList>
    </citation>
    <scope>NUCLEOTIDE SEQUENCE</scope>
    <source>
        <strain evidence="2">GVMAG-S-1035124-57</strain>
    </source>
</reference>
<evidence type="ECO:0000313" key="2">
    <source>
        <dbReference type="EMBL" id="QHU36807.1"/>
    </source>
</evidence>
<sequence>MQTQTQTQTMQLSHDYWNATAAAAATQNPPVTLYGEDGNTYHGHVNSRGAKHGQGTLKTDFYITGIVGDEQSHQTRWTEFSGNWDNGLMHGHGVMRHMFYTEPDGNVQVDSVAYDGMWDNGVPVVVYDDAYYNEMYADEIPQRGDYDHSEEAS</sequence>
<dbReference type="AlphaFoldDB" id="A0A6C0M1I1"/>
<proteinExistence type="predicted"/>
<dbReference type="InterPro" id="IPR003409">
    <property type="entry name" value="MORN"/>
</dbReference>
<accession>A0A6C0M1I1</accession>
<keyword evidence="1" id="KW-0677">Repeat</keyword>
<protein>
    <submittedName>
        <fullName evidence="2">Uncharacterized protein</fullName>
    </submittedName>
</protein>
<name>A0A6C0M1I1_9ZZZZ</name>
<organism evidence="2">
    <name type="scientific">viral metagenome</name>
    <dbReference type="NCBI Taxonomy" id="1070528"/>
    <lineage>
        <taxon>unclassified sequences</taxon>
        <taxon>metagenomes</taxon>
        <taxon>organismal metagenomes</taxon>
    </lineage>
</organism>
<evidence type="ECO:0000256" key="1">
    <source>
        <dbReference type="ARBA" id="ARBA00022737"/>
    </source>
</evidence>
<dbReference type="EMBL" id="MN740631">
    <property type="protein sequence ID" value="QHU36807.1"/>
    <property type="molecule type" value="Genomic_DNA"/>
</dbReference>